<dbReference type="Proteomes" id="UP000094065">
    <property type="component" value="Unassembled WGS sequence"/>
</dbReference>
<dbReference type="GeneID" id="30154419"/>
<dbReference type="EMBL" id="AWGJ01000004">
    <property type="protein sequence ID" value="ODN81002.1"/>
    <property type="molecule type" value="Genomic_DNA"/>
</dbReference>
<evidence type="ECO:0000313" key="2">
    <source>
        <dbReference type="Proteomes" id="UP000094065"/>
    </source>
</evidence>
<gene>
    <name evidence="1" type="ORF">L202_03110</name>
</gene>
<dbReference type="RefSeq" id="XP_018995568.1">
    <property type="nucleotide sequence ID" value="XM_019136899.1"/>
</dbReference>
<organism evidence="1 2">
    <name type="scientific">Cryptococcus amylolentus CBS 6039</name>
    <dbReference type="NCBI Taxonomy" id="1295533"/>
    <lineage>
        <taxon>Eukaryota</taxon>
        <taxon>Fungi</taxon>
        <taxon>Dikarya</taxon>
        <taxon>Basidiomycota</taxon>
        <taxon>Agaricomycotina</taxon>
        <taxon>Tremellomycetes</taxon>
        <taxon>Tremellales</taxon>
        <taxon>Cryptococcaceae</taxon>
        <taxon>Cryptococcus</taxon>
    </lineage>
</organism>
<reference evidence="1 2" key="1">
    <citation type="submission" date="2016-06" db="EMBL/GenBank/DDBJ databases">
        <title>Evolution of pathogenesis and genome organization in the Tremellales.</title>
        <authorList>
            <person name="Cuomo C."/>
            <person name="Litvintseva A."/>
            <person name="Heitman J."/>
            <person name="Chen Y."/>
            <person name="Sun S."/>
            <person name="Springer D."/>
            <person name="Dromer F."/>
            <person name="Young S."/>
            <person name="Zeng Q."/>
            <person name="Chapman S."/>
            <person name="Gujja S."/>
            <person name="Saif S."/>
            <person name="Birren B."/>
        </authorList>
    </citation>
    <scope>NUCLEOTIDE SEQUENCE [LARGE SCALE GENOMIC DNA]</scope>
    <source>
        <strain evidence="1 2">CBS 6039</strain>
    </source>
</reference>
<name>A0A1E3HXF6_9TREE</name>
<comment type="caution">
    <text evidence="1">The sequence shown here is derived from an EMBL/GenBank/DDBJ whole genome shotgun (WGS) entry which is preliminary data.</text>
</comment>
<protein>
    <submittedName>
        <fullName evidence="1">Uncharacterized protein</fullName>
    </submittedName>
</protein>
<sequence length="95" mass="10277">MTRGAGSIFKTVARWATESPLDKLTTDFGRIKRPTTMPGLPTCAEIYGLTGGPINFDSSRLVEEGTEGDRRLESEARWVASMLGVDGKVVSTRTA</sequence>
<dbReference type="AlphaFoldDB" id="A0A1E3HXF6"/>
<accession>A0A1E3HXF6</accession>
<proteinExistence type="predicted"/>
<keyword evidence="2" id="KW-1185">Reference proteome</keyword>
<evidence type="ECO:0000313" key="1">
    <source>
        <dbReference type="EMBL" id="ODN81002.1"/>
    </source>
</evidence>